<comment type="cofactor">
    <cofactor evidence="10">
        <name>K(+)</name>
        <dbReference type="ChEBI" id="CHEBI:29103"/>
    </cofactor>
    <text evidence="10">Binds 1 potassium ion per subunit.</text>
</comment>
<feature type="domain" description="S-adenosylmethionine synthetase N-terminal" evidence="13">
    <location>
        <begin position="8"/>
        <end position="105"/>
    </location>
</feature>
<evidence type="ECO:0000259" key="15">
    <source>
        <dbReference type="Pfam" id="PF02773"/>
    </source>
</evidence>
<accession>A0AAX3JMX8</accession>
<evidence type="ECO:0000313" key="16">
    <source>
        <dbReference type="EMBL" id="WAZ71871.1"/>
    </source>
</evidence>
<feature type="binding site" description="in other chain" evidence="10">
    <location>
        <position position="59"/>
    </location>
    <ligand>
        <name>L-methionine</name>
        <dbReference type="ChEBI" id="CHEBI:57844"/>
        <note>ligand shared between two neighboring subunits</note>
    </ligand>
</feature>
<keyword evidence="7 10" id="KW-0067">ATP-binding</keyword>
<organism evidence="16 17">
    <name type="scientific">Borrelia miyamotoi</name>
    <dbReference type="NCBI Taxonomy" id="47466"/>
    <lineage>
        <taxon>Bacteria</taxon>
        <taxon>Pseudomonadati</taxon>
        <taxon>Spirochaetota</taxon>
        <taxon>Spirochaetia</taxon>
        <taxon>Spirochaetales</taxon>
        <taxon>Borreliaceae</taxon>
        <taxon>Borrelia</taxon>
    </lineage>
</organism>
<comment type="function">
    <text evidence="10">Catalyzes the formation of S-adenosylmethionine (AdoMet) from methionine and ATP. The overall synthetic reaction is composed of two sequential steps, AdoMet formation and the subsequent tripolyphosphate hydrolysis which occurs prior to release of AdoMet from the enzyme.</text>
</comment>
<proteinExistence type="inferred from homology"/>
<dbReference type="PROSITE" id="PS00376">
    <property type="entry name" value="ADOMET_SYNTHASE_1"/>
    <property type="match status" value="1"/>
</dbReference>
<evidence type="ECO:0000256" key="9">
    <source>
        <dbReference type="ARBA" id="ARBA00022958"/>
    </source>
</evidence>
<evidence type="ECO:0000256" key="11">
    <source>
        <dbReference type="RuleBase" id="RU000542"/>
    </source>
</evidence>
<feature type="binding site" evidence="10">
    <location>
        <position position="46"/>
    </location>
    <ligand>
        <name>K(+)</name>
        <dbReference type="ChEBI" id="CHEBI:29103"/>
    </ligand>
</feature>
<dbReference type="HAMAP" id="MF_00086">
    <property type="entry name" value="S_AdoMet_synth1"/>
    <property type="match status" value="1"/>
</dbReference>
<dbReference type="GO" id="GO:0004478">
    <property type="term" value="F:methionine adenosyltransferase activity"/>
    <property type="evidence" value="ECO:0007669"/>
    <property type="project" value="UniProtKB-UniRule"/>
</dbReference>
<feature type="binding site" evidence="10">
    <location>
        <position position="246"/>
    </location>
    <ligand>
        <name>ATP</name>
        <dbReference type="ChEBI" id="CHEBI:30616"/>
        <note>ligand shared between two neighboring subunits</note>
    </ligand>
</feature>
<feature type="binding site" description="in other chain" evidence="10">
    <location>
        <position position="18"/>
    </location>
    <ligand>
        <name>ATP</name>
        <dbReference type="ChEBI" id="CHEBI:30616"/>
        <note>ligand shared between two neighboring subunits</note>
    </ligand>
</feature>
<dbReference type="SUPFAM" id="SSF55973">
    <property type="entry name" value="S-adenosylmethionine synthetase"/>
    <property type="match status" value="3"/>
</dbReference>
<dbReference type="InterPro" id="IPR022631">
    <property type="entry name" value="ADOMET_SYNTHASE_CS"/>
</dbReference>
<keyword evidence="9 10" id="KW-0630">Potassium</keyword>
<comment type="catalytic activity">
    <reaction evidence="10">
        <text>L-methionine + ATP + H2O = S-adenosyl-L-methionine + phosphate + diphosphate</text>
        <dbReference type="Rhea" id="RHEA:21080"/>
        <dbReference type="ChEBI" id="CHEBI:15377"/>
        <dbReference type="ChEBI" id="CHEBI:30616"/>
        <dbReference type="ChEBI" id="CHEBI:33019"/>
        <dbReference type="ChEBI" id="CHEBI:43474"/>
        <dbReference type="ChEBI" id="CHEBI:57844"/>
        <dbReference type="ChEBI" id="CHEBI:59789"/>
        <dbReference type="EC" id="2.5.1.6"/>
    </reaction>
</comment>
<evidence type="ECO:0000256" key="5">
    <source>
        <dbReference type="ARBA" id="ARBA00022723"/>
    </source>
</evidence>
<feature type="domain" description="S-adenosylmethionine synthetase C-terminal" evidence="15">
    <location>
        <begin position="240"/>
        <end position="377"/>
    </location>
</feature>
<dbReference type="AlphaFoldDB" id="A0AAX3JMX8"/>
<dbReference type="FunFam" id="3.30.300.10:FF:000003">
    <property type="entry name" value="S-adenosylmethionine synthase"/>
    <property type="match status" value="1"/>
</dbReference>
<feature type="binding site" description="in other chain" evidence="10">
    <location>
        <position position="104"/>
    </location>
    <ligand>
        <name>L-methionine</name>
        <dbReference type="ChEBI" id="CHEBI:57844"/>
        <note>ligand shared between two neighboring subunits</note>
    </ligand>
</feature>
<dbReference type="EMBL" id="CP114720">
    <property type="protein sequence ID" value="WAZ71871.1"/>
    <property type="molecule type" value="Genomic_DNA"/>
</dbReference>
<name>A0AAX3JMX8_9SPIR</name>
<evidence type="ECO:0000256" key="6">
    <source>
        <dbReference type="ARBA" id="ARBA00022741"/>
    </source>
</evidence>
<feature type="binding site" description="in other chain" evidence="10">
    <location>
        <begin position="252"/>
        <end position="253"/>
    </location>
    <ligand>
        <name>ATP</name>
        <dbReference type="ChEBI" id="CHEBI:30616"/>
        <note>ligand shared between two neighboring subunits</note>
    </ligand>
</feature>
<comment type="cofactor">
    <cofactor evidence="10">
        <name>Mg(2+)</name>
        <dbReference type="ChEBI" id="CHEBI:18420"/>
    </cofactor>
    <text evidence="10">Binds 2 divalent ions per subunit.</text>
</comment>
<dbReference type="Gene3D" id="3.30.300.10">
    <property type="match status" value="3"/>
</dbReference>
<keyword evidence="5 10" id="KW-0479">Metal-binding</keyword>
<feature type="binding site" evidence="10">
    <location>
        <position position="246"/>
    </location>
    <ligand>
        <name>L-methionine</name>
        <dbReference type="ChEBI" id="CHEBI:57844"/>
        <note>ligand shared between two neighboring subunits</note>
    </ligand>
</feature>
<dbReference type="PROSITE" id="PS00377">
    <property type="entry name" value="ADOMET_SYNTHASE_2"/>
    <property type="match status" value="1"/>
</dbReference>
<keyword evidence="10" id="KW-0963">Cytoplasm</keyword>
<protein>
    <recommendedName>
        <fullName evidence="10">S-adenosylmethionine synthase</fullName>
        <shortName evidence="10">AdoMet synthase</shortName>
        <ecNumber evidence="10">2.5.1.6</ecNumber>
    </recommendedName>
    <alternativeName>
        <fullName evidence="10">MAT</fullName>
    </alternativeName>
    <alternativeName>
        <fullName evidence="10">Methionine adenosyltransferase</fullName>
    </alternativeName>
</protein>
<dbReference type="InterPro" id="IPR022630">
    <property type="entry name" value="S-AdoMet_synt_C"/>
</dbReference>
<feature type="binding site" description="in other chain" evidence="10">
    <location>
        <begin position="169"/>
        <end position="171"/>
    </location>
    <ligand>
        <name>ATP</name>
        <dbReference type="ChEBI" id="CHEBI:30616"/>
        <note>ligand shared between two neighboring subunits</note>
    </ligand>
</feature>
<feature type="binding site" evidence="10">
    <location>
        <position position="273"/>
    </location>
    <ligand>
        <name>ATP</name>
        <dbReference type="ChEBI" id="CHEBI:30616"/>
        <note>ligand shared between two neighboring subunits</note>
    </ligand>
</feature>
<evidence type="ECO:0000259" key="13">
    <source>
        <dbReference type="Pfam" id="PF00438"/>
    </source>
</evidence>
<sequence>MINNNNQTSTSEAVSEGHPDKIADQISDAILDEILKKDKMAKVACETLISKNLVVIAGEINSKAKKYIDIQEIAKQTIKNIGYTNIEYGLDYKSATIIDATGHQSMDITNAVEKKNTKNIGAGDQGIIFGYACNETENFLPIAYELANLILQKASKLRKSGEIKWLRPDAKSQVTIEYDSNKAPIRISNIVVSHQHDPDIPQDFLRQTIIEKIIRPNLESKSMLDKDIKYYINPSGNFVIGGPTGDTGLTGRKIIADSYGGFARHGGGAYSGKDATKVDRSAAYMARYIAKNMVAAGISKEFEMQLAYAIGIPEPVSVKITTGINDNKYEKKILNFILNNFDLTPNGIIQKLKLREPIYSKTCTYGHFGKNELEWEKLDFVDKIKKEFKHE</sequence>
<dbReference type="Proteomes" id="UP001164513">
    <property type="component" value="Chromosome"/>
</dbReference>
<dbReference type="Pfam" id="PF00438">
    <property type="entry name" value="S-AdoMet_synt_N"/>
    <property type="match status" value="1"/>
</dbReference>
<dbReference type="InterPro" id="IPR022628">
    <property type="entry name" value="S-AdoMet_synt_N"/>
</dbReference>
<evidence type="ECO:0000256" key="2">
    <source>
        <dbReference type="ARBA" id="ARBA00009685"/>
    </source>
</evidence>
<evidence type="ECO:0000256" key="3">
    <source>
        <dbReference type="ARBA" id="ARBA00022563"/>
    </source>
</evidence>
<evidence type="ECO:0000256" key="4">
    <source>
        <dbReference type="ARBA" id="ARBA00022679"/>
    </source>
</evidence>
<gene>
    <name evidence="10 16" type="primary">metK</name>
    <name evidence="16" type="ORF">O5404_02435</name>
</gene>
<dbReference type="CDD" id="cd18079">
    <property type="entry name" value="S-AdoMet_synt"/>
    <property type="match status" value="1"/>
</dbReference>
<reference evidence="16" key="1">
    <citation type="submission" date="2022-12" db="EMBL/GenBank/DDBJ databases">
        <title>B. miyamotoi WGS.</title>
        <authorList>
            <person name="Gabriele M."/>
            <person name="Kuleshov K.V."/>
            <person name="Hepner S."/>
            <person name="Hoornstra D."/>
            <person name="Hovius J.W."/>
            <person name="Platonov A.E."/>
            <person name="Fingerle V."/>
            <person name="Strube C."/>
        </authorList>
    </citation>
    <scope>NUCLEOTIDE SEQUENCE</scope>
    <source>
        <strain evidence="16">ZStruIII14-9</strain>
    </source>
</reference>
<evidence type="ECO:0000259" key="14">
    <source>
        <dbReference type="Pfam" id="PF02772"/>
    </source>
</evidence>
<dbReference type="GO" id="GO:0005737">
    <property type="term" value="C:cytoplasm"/>
    <property type="evidence" value="ECO:0007669"/>
    <property type="project" value="UniProtKB-SubCell"/>
</dbReference>
<evidence type="ECO:0000256" key="12">
    <source>
        <dbReference type="RuleBase" id="RU004462"/>
    </source>
</evidence>
<dbReference type="InterPro" id="IPR002133">
    <property type="entry name" value="S-AdoMet_synthetase"/>
</dbReference>
<evidence type="ECO:0000256" key="7">
    <source>
        <dbReference type="ARBA" id="ARBA00022840"/>
    </source>
</evidence>
<feature type="domain" description="S-adenosylmethionine synthetase central" evidence="14">
    <location>
        <begin position="120"/>
        <end position="238"/>
    </location>
</feature>
<dbReference type="GO" id="GO:0006556">
    <property type="term" value="P:S-adenosylmethionine biosynthetic process"/>
    <property type="evidence" value="ECO:0007669"/>
    <property type="project" value="UniProtKB-UniRule"/>
</dbReference>
<keyword evidence="4 10" id="KW-0808">Transferase</keyword>
<keyword evidence="8 10" id="KW-0460">Magnesium</keyword>
<dbReference type="GO" id="GO:0005524">
    <property type="term" value="F:ATP binding"/>
    <property type="evidence" value="ECO:0007669"/>
    <property type="project" value="UniProtKB-UniRule"/>
</dbReference>
<feature type="binding site" evidence="10">
    <location>
        <position position="20"/>
    </location>
    <ligand>
        <name>Mg(2+)</name>
        <dbReference type="ChEBI" id="CHEBI:18420"/>
    </ligand>
</feature>
<comment type="similarity">
    <text evidence="2 10 12">Belongs to the AdoMet synthase family.</text>
</comment>
<dbReference type="Pfam" id="PF02773">
    <property type="entry name" value="S-AdoMet_synt_C"/>
    <property type="match status" value="1"/>
</dbReference>
<evidence type="ECO:0000256" key="10">
    <source>
        <dbReference type="HAMAP-Rule" id="MF_00086"/>
    </source>
</evidence>
<keyword evidence="3 10" id="KW-0554">One-carbon metabolism</keyword>
<dbReference type="GO" id="GO:0000287">
    <property type="term" value="F:magnesium ion binding"/>
    <property type="evidence" value="ECO:0007669"/>
    <property type="project" value="UniProtKB-UniRule"/>
</dbReference>
<dbReference type="InterPro" id="IPR022636">
    <property type="entry name" value="S-AdoMet_synthetase_sfam"/>
</dbReference>
<evidence type="ECO:0000256" key="1">
    <source>
        <dbReference type="ARBA" id="ARBA00005224"/>
    </source>
</evidence>
<dbReference type="EC" id="2.5.1.6" evidence="10"/>
<feature type="binding site" description="in other chain" evidence="10">
    <location>
        <position position="277"/>
    </location>
    <ligand>
        <name>L-methionine</name>
        <dbReference type="ChEBI" id="CHEBI:57844"/>
        <note>ligand shared between two neighboring subunits</note>
    </ligand>
</feature>
<dbReference type="InterPro" id="IPR022629">
    <property type="entry name" value="S-AdoMet_synt_central"/>
</dbReference>
<dbReference type="NCBIfam" id="TIGR01034">
    <property type="entry name" value="metK"/>
    <property type="match status" value="1"/>
</dbReference>
<evidence type="ECO:0000313" key="17">
    <source>
        <dbReference type="Proteomes" id="UP001164513"/>
    </source>
</evidence>
<comment type="subcellular location">
    <subcellularLocation>
        <location evidence="10 11">Cytoplasm</location>
    </subcellularLocation>
</comment>
<comment type="caution">
    <text evidence="10">Lacks conserved residue(s) required for the propagation of feature annotation.</text>
</comment>
<dbReference type="GO" id="GO:0006730">
    <property type="term" value="P:one-carbon metabolic process"/>
    <property type="evidence" value="ECO:0007669"/>
    <property type="project" value="UniProtKB-KW"/>
</dbReference>
<comment type="pathway">
    <text evidence="1 10">Amino-acid biosynthesis; S-adenosyl-L-methionine biosynthesis; S-adenosyl-L-methionine from L-methionine: step 1/1.</text>
</comment>
<dbReference type="PIRSF" id="PIRSF000497">
    <property type="entry name" value="MAT"/>
    <property type="match status" value="1"/>
</dbReference>
<dbReference type="RefSeq" id="WP_152300702.1">
    <property type="nucleotide sequence ID" value="NZ_CP044625.1"/>
</dbReference>
<feature type="binding site" evidence="10">
    <location>
        <position position="269"/>
    </location>
    <ligand>
        <name>ATP</name>
        <dbReference type="ChEBI" id="CHEBI:30616"/>
        <note>ligand shared between two neighboring subunits</note>
    </ligand>
</feature>
<keyword evidence="6 10" id="KW-0547">Nucleotide-binding</keyword>
<dbReference type="PANTHER" id="PTHR11964">
    <property type="entry name" value="S-ADENOSYLMETHIONINE SYNTHETASE"/>
    <property type="match status" value="1"/>
</dbReference>
<dbReference type="Pfam" id="PF02772">
    <property type="entry name" value="S-AdoMet_synt_M"/>
    <property type="match status" value="1"/>
</dbReference>
<feature type="region of interest" description="Flexible loop" evidence="10">
    <location>
        <begin position="104"/>
        <end position="114"/>
    </location>
</feature>
<comment type="subunit">
    <text evidence="10">Homotetramer; dimer of dimers.</text>
</comment>
<evidence type="ECO:0000256" key="8">
    <source>
        <dbReference type="ARBA" id="ARBA00022842"/>
    </source>
</evidence>